<comment type="cofactor">
    <cofactor evidence="1 6">
        <name>FAD</name>
        <dbReference type="ChEBI" id="CHEBI:57692"/>
    </cofactor>
</comment>
<dbReference type="Pfam" id="PF00441">
    <property type="entry name" value="Acyl-CoA_dh_1"/>
    <property type="match status" value="1"/>
</dbReference>
<dbReference type="FunFam" id="2.40.110.10:FF:000011">
    <property type="entry name" value="Acyl-CoA dehydrogenase FadE34"/>
    <property type="match status" value="1"/>
</dbReference>
<evidence type="ECO:0000256" key="1">
    <source>
        <dbReference type="ARBA" id="ARBA00001974"/>
    </source>
</evidence>
<dbReference type="AlphaFoldDB" id="A0A193BUE8"/>
<evidence type="ECO:0000259" key="8">
    <source>
        <dbReference type="Pfam" id="PF02770"/>
    </source>
</evidence>
<sequence>MIFRPIQPTDHERRLRSEVREFLRTALPPGYRPKLGFAAAHDPEFSRAIGARGWVGMTIPKEYGGAGAPVMDRYIVAEELLAAGAPIGAHWAADRQTASMILRYGTEEQRKKYLPRITAGEFYFCVGMSEPDAGSDLASVRTTARRDPAGGWRVNGTKVWTTHAHLNHAMLTLCRTSIHEDRHQGLTQLIIDLSAPGVTARPIEFIDGTHDFNEVILDDVHVPEENVLGELGAGWKQSTSELAFERSGPDRFLTVMGPLVEFVRRCADRGANARDTSAIGQVSAKLRAGRQLALGIARALDEGAMPSAEAALVKNFGTELEQEIIETLRVAAEIELEHGSADLFTNLLAEAVSTGPSFTIRGGTTEVLRSVAAKGLENARW</sequence>
<reference evidence="10 11" key="1">
    <citation type="journal article" date="2015" name="Genome Announc.">
        <title>Draft Genome Sequence of Norvancomycin-Producing Strain Amycolatopsis orientalis CPCC200066.</title>
        <authorList>
            <person name="Lei X."/>
            <person name="Yuan F."/>
            <person name="Shi Y."/>
            <person name="Li X."/>
            <person name="Wang L."/>
            <person name="Hong B."/>
        </authorList>
    </citation>
    <scope>NUCLEOTIDE SEQUENCE [LARGE SCALE GENOMIC DNA]</scope>
    <source>
        <strain evidence="10 11">B-37</strain>
    </source>
</reference>
<dbReference type="Gene3D" id="2.40.110.10">
    <property type="entry name" value="Butyryl-CoA Dehydrogenase, subunit A, domain 2"/>
    <property type="match status" value="1"/>
</dbReference>
<dbReference type="STRING" id="31958.SD37_09470"/>
<protein>
    <submittedName>
        <fullName evidence="10">Acyl-CoA dehydrogenase</fullName>
    </submittedName>
</protein>
<dbReference type="EMBL" id="CP016174">
    <property type="protein sequence ID" value="ANN15851.1"/>
    <property type="molecule type" value="Genomic_DNA"/>
</dbReference>
<feature type="domain" description="Acyl-CoA oxidase/dehydrogenase middle" evidence="8">
    <location>
        <begin position="125"/>
        <end position="220"/>
    </location>
</feature>
<evidence type="ECO:0000256" key="5">
    <source>
        <dbReference type="ARBA" id="ARBA00023002"/>
    </source>
</evidence>
<dbReference type="InterPro" id="IPR006091">
    <property type="entry name" value="Acyl-CoA_Oxase/DH_mid-dom"/>
</dbReference>
<evidence type="ECO:0000256" key="6">
    <source>
        <dbReference type="RuleBase" id="RU362125"/>
    </source>
</evidence>
<dbReference type="PANTHER" id="PTHR43292:SF4">
    <property type="entry name" value="ACYL-COA DEHYDROGENASE FADE34"/>
    <property type="match status" value="1"/>
</dbReference>
<evidence type="ECO:0000259" key="7">
    <source>
        <dbReference type="Pfam" id="PF00441"/>
    </source>
</evidence>
<keyword evidence="4 6" id="KW-0274">FAD</keyword>
<dbReference type="InterPro" id="IPR037069">
    <property type="entry name" value="AcylCoA_DH/ox_N_sf"/>
</dbReference>
<dbReference type="GO" id="GO:0005886">
    <property type="term" value="C:plasma membrane"/>
    <property type="evidence" value="ECO:0007669"/>
    <property type="project" value="TreeGrafter"/>
</dbReference>
<proteinExistence type="inferred from homology"/>
<dbReference type="InterPro" id="IPR006089">
    <property type="entry name" value="Acyl-CoA_DH_CS"/>
</dbReference>
<keyword evidence="11" id="KW-1185">Reference proteome</keyword>
<dbReference type="GO" id="GO:0050660">
    <property type="term" value="F:flavin adenine dinucleotide binding"/>
    <property type="evidence" value="ECO:0007669"/>
    <property type="project" value="InterPro"/>
</dbReference>
<dbReference type="Pfam" id="PF02771">
    <property type="entry name" value="Acyl-CoA_dh_N"/>
    <property type="match status" value="1"/>
</dbReference>
<evidence type="ECO:0000313" key="11">
    <source>
        <dbReference type="Proteomes" id="UP000093695"/>
    </source>
</evidence>
<organism evidence="10 11">
    <name type="scientific">Amycolatopsis orientalis</name>
    <name type="common">Nocardia orientalis</name>
    <dbReference type="NCBI Taxonomy" id="31958"/>
    <lineage>
        <taxon>Bacteria</taxon>
        <taxon>Bacillati</taxon>
        <taxon>Actinomycetota</taxon>
        <taxon>Actinomycetes</taxon>
        <taxon>Pseudonocardiales</taxon>
        <taxon>Pseudonocardiaceae</taxon>
        <taxon>Amycolatopsis</taxon>
    </lineage>
</organism>
<evidence type="ECO:0000259" key="9">
    <source>
        <dbReference type="Pfam" id="PF02771"/>
    </source>
</evidence>
<dbReference type="SUPFAM" id="SSF56645">
    <property type="entry name" value="Acyl-CoA dehydrogenase NM domain-like"/>
    <property type="match status" value="1"/>
</dbReference>
<comment type="similarity">
    <text evidence="2 6">Belongs to the acyl-CoA dehydrogenase family.</text>
</comment>
<dbReference type="Gene3D" id="1.10.540.10">
    <property type="entry name" value="Acyl-CoA dehydrogenase/oxidase, N-terminal domain"/>
    <property type="match status" value="1"/>
</dbReference>
<dbReference type="SUPFAM" id="SSF47203">
    <property type="entry name" value="Acyl-CoA dehydrogenase C-terminal domain-like"/>
    <property type="match status" value="1"/>
</dbReference>
<feature type="domain" description="Acyl-CoA dehydrogenase/oxidase C-terminal" evidence="7">
    <location>
        <begin position="233"/>
        <end position="376"/>
    </location>
</feature>
<dbReference type="InterPro" id="IPR052161">
    <property type="entry name" value="Mycobact_Acyl-CoA_DH"/>
</dbReference>
<dbReference type="InterPro" id="IPR009100">
    <property type="entry name" value="AcylCoA_DH/oxidase_NM_dom_sf"/>
</dbReference>
<dbReference type="PANTHER" id="PTHR43292">
    <property type="entry name" value="ACYL-COA DEHYDROGENASE"/>
    <property type="match status" value="1"/>
</dbReference>
<dbReference type="InterPro" id="IPR036250">
    <property type="entry name" value="AcylCo_DH-like_C"/>
</dbReference>
<name>A0A193BUE8_AMYOR</name>
<dbReference type="Pfam" id="PF02770">
    <property type="entry name" value="Acyl-CoA_dh_M"/>
    <property type="match status" value="1"/>
</dbReference>
<dbReference type="InterPro" id="IPR046373">
    <property type="entry name" value="Acyl-CoA_Oxase/DH_mid-dom_sf"/>
</dbReference>
<keyword evidence="3 6" id="KW-0285">Flavoprotein</keyword>
<dbReference type="Proteomes" id="UP000093695">
    <property type="component" value="Chromosome"/>
</dbReference>
<gene>
    <name evidence="10" type="ORF">SD37_09470</name>
</gene>
<dbReference type="Gene3D" id="1.20.140.10">
    <property type="entry name" value="Butyryl-CoA Dehydrogenase, subunit A, domain 3"/>
    <property type="match status" value="1"/>
</dbReference>
<dbReference type="RefSeq" id="WP_044852727.1">
    <property type="nucleotide sequence ID" value="NZ_CP016174.1"/>
</dbReference>
<dbReference type="KEGG" id="aori:SD37_09470"/>
<dbReference type="InterPro" id="IPR013786">
    <property type="entry name" value="AcylCoA_DH/ox_N"/>
</dbReference>
<evidence type="ECO:0000256" key="3">
    <source>
        <dbReference type="ARBA" id="ARBA00022630"/>
    </source>
</evidence>
<accession>A0A193BUE8</accession>
<dbReference type="PROSITE" id="PS00072">
    <property type="entry name" value="ACYL_COA_DH_1"/>
    <property type="match status" value="1"/>
</dbReference>
<evidence type="ECO:0000313" key="10">
    <source>
        <dbReference type="EMBL" id="ANN15851.1"/>
    </source>
</evidence>
<keyword evidence="5 6" id="KW-0560">Oxidoreductase</keyword>
<feature type="domain" description="Acyl-CoA dehydrogenase/oxidase N-terminal" evidence="9">
    <location>
        <begin position="9"/>
        <end position="121"/>
    </location>
</feature>
<dbReference type="GO" id="GO:0003995">
    <property type="term" value="F:acyl-CoA dehydrogenase activity"/>
    <property type="evidence" value="ECO:0007669"/>
    <property type="project" value="InterPro"/>
</dbReference>
<dbReference type="InterPro" id="IPR009075">
    <property type="entry name" value="AcylCo_DH/oxidase_C"/>
</dbReference>
<evidence type="ECO:0000256" key="2">
    <source>
        <dbReference type="ARBA" id="ARBA00009347"/>
    </source>
</evidence>
<evidence type="ECO:0000256" key="4">
    <source>
        <dbReference type="ARBA" id="ARBA00022827"/>
    </source>
</evidence>